<dbReference type="EMBL" id="UINC01084035">
    <property type="protein sequence ID" value="SVC30305.1"/>
    <property type="molecule type" value="Genomic_DNA"/>
</dbReference>
<dbReference type="InterPro" id="IPR014729">
    <property type="entry name" value="Rossmann-like_a/b/a_fold"/>
</dbReference>
<gene>
    <name evidence="1" type="ORF">METZ01_LOCUS283159</name>
</gene>
<accession>A0A382L3E0</accession>
<sequence>MKGFNVLFPMGFHYTGTPILGMSKRVEAGDTEIIDG</sequence>
<proteinExistence type="predicted"/>
<dbReference type="AlphaFoldDB" id="A0A382L3E0"/>
<feature type="non-terminal residue" evidence="1">
    <location>
        <position position="36"/>
    </location>
</feature>
<dbReference type="Gene3D" id="3.40.50.620">
    <property type="entry name" value="HUPs"/>
    <property type="match status" value="1"/>
</dbReference>
<protein>
    <submittedName>
        <fullName evidence="1">Uncharacterized protein</fullName>
    </submittedName>
</protein>
<evidence type="ECO:0000313" key="1">
    <source>
        <dbReference type="EMBL" id="SVC30305.1"/>
    </source>
</evidence>
<name>A0A382L3E0_9ZZZZ</name>
<reference evidence="1" key="1">
    <citation type="submission" date="2018-05" db="EMBL/GenBank/DDBJ databases">
        <authorList>
            <person name="Lanie J.A."/>
            <person name="Ng W.-L."/>
            <person name="Kazmierczak K.M."/>
            <person name="Andrzejewski T.M."/>
            <person name="Davidsen T.M."/>
            <person name="Wayne K.J."/>
            <person name="Tettelin H."/>
            <person name="Glass J.I."/>
            <person name="Rusch D."/>
            <person name="Podicherti R."/>
            <person name="Tsui H.-C.T."/>
            <person name="Winkler M.E."/>
        </authorList>
    </citation>
    <scope>NUCLEOTIDE SEQUENCE</scope>
</reference>
<organism evidence="1">
    <name type="scientific">marine metagenome</name>
    <dbReference type="NCBI Taxonomy" id="408172"/>
    <lineage>
        <taxon>unclassified sequences</taxon>
        <taxon>metagenomes</taxon>
        <taxon>ecological metagenomes</taxon>
    </lineage>
</organism>